<dbReference type="Pfam" id="PF00483">
    <property type="entry name" value="NTP_transferase"/>
    <property type="match status" value="1"/>
</dbReference>
<dbReference type="EMBL" id="FNWJ01000001">
    <property type="protein sequence ID" value="SEH10253.1"/>
    <property type="molecule type" value="Genomic_DNA"/>
</dbReference>
<evidence type="ECO:0000313" key="4">
    <source>
        <dbReference type="EMBL" id="SEH10253.1"/>
    </source>
</evidence>
<dbReference type="PROSITE" id="PS00101">
    <property type="entry name" value="HEXAPEP_TRANSFERASES"/>
    <property type="match status" value="1"/>
</dbReference>
<proteinExistence type="predicted"/>
<feature type="domain" description="Nucleotidyl transferase" evidence="3">
    <location>
        <begin position="2"/>
        <end position="220"/>
    </location>
</feature>
<dbReference type="CDD" id="cd04181">
    <property type="entry name" value="NTP_transferase"/>
    <property type="match status" value="1"/>
</dbReference>
<gene>
    <name evidence="4" type="ORF">SAMN02745716_0102</name>
</gene>
<keyword evidence="2" id="KW-0677">Repeat</keyword>
<dbReference type="InterPro" id="IPR050486">
    <property type="entry name" value="Mannose-1P_guanyltransferase"/>
</dbReference>
<dbReference type="Gene3D" id="3.90.550.10">
    <property type="entry name" value="Spore Coat Polysaccharide Biosynthesis Protein SpsA, Chain A"/>
    <property type="match status" value="1"/>
</dbReference>
<dbReference type="AlphaFoldDB" id="A0A1H6FKB4"/>
<keyword evidence="5" id="KW-1185">Reference proteome</keyword>
<dbReference type="RefSeq" id="WP_093115236.1">
    <property type="nucleotide sequence ID" value="NZ_FNWJ01000001.1"/>
</dbReference>
<protein>
    <submittedName>
        <fullName evidence="4">Mannose-1-phosphate guanylyltransferase</fullName>
    </submittedName>
</protein>
<dbReference type="InterPro" id="IPR018357">
    <property type="entry name" value="Hexapep_transf_CS"/>
</dbReference>
<dbReference type="InterPro" id="IPR005835">
    <property type="entry name" value="NTP_transferase_dom"/>
</dbReference>
<accession>A0A1H6FKB4</accession>
<evidence type="ECO:0000313" key="5">
    <source>
        <dbReference type="Proteomes" id="UP000222056"/>
    </source>
</evidence>
<dbReference type="GO" id="GO:0016779">
    <property type="term" value="F:nucleotidyltransferase activity"/>
    <property type="evidence" value="ECO:0007669"/>
    <property type="project" value="UniProtKB-KW"/>
</dbReference>
<reference evidence="5" key="1">
    <citation type="submission" date="2016-10" db="EMBL/GenBank/DDBJ databases">
        <authorList>
            <person name="Varghese N."/>
            <person name="Submissions S."/>
        </authorList>
    </citation>
    <scope>NUCLEOTIDE SEQUENCE [LARGE SCALE GENOMIC DNA]</scope>
    <source>
        <strain evidence="5">ATCC 35263</strain>
    </source>
</reference>
<evidence type="ECO:0000256" key="1">
    <source>
        <dbReference type="ARBA" id="ARBA00022679"/>
    </source>
</evidence>
<keyword evidence="4" id="KW-0548">Nucleotidyltransferase</keyword>
<evidence type="ECO:0000259" key="3">
    <source>
        <dbReference type="Pfam" id="PF00483"/>
    </source>
</evidence>
<dbReference type="OrthoDB" id="9801810at2"/>
<dbReference type="InterPro" id="IPR011004">
    <property type="entry name" value="Trimer_LpxA-like_sf"/>
</dbReference>
<evidence type="ECO:0000256" key="2">
    <source>
        <dbReference type="ARBA" id="ARBA00022737"/>
    </source>
</evidence>
<name>A0A1H6FKB4_THEAL</name>
<dbReference type="Gene3D" id="2.160.10.10">
    <property type="entry name" value="Hexapeptide repeat proteins"/>
    <property type="match status" value="1"/>
</dbReference>
<dbReference type="SUPFAM" id="SSF51161">
    <property type="entry name" value="Trimeric LpxA-like enzymes"/>
    <property type="match status" value="1"/>
</dbReference>
<organism evidence="4 5">
    <name type="scientific">Thermoleophilum album</name>
    <dbReference type="NCBI Taxonomy" id="29539"/>
    <lineage>
        <taxon>Bacteria</taxon>
        <taxon>Bacillati</taxon>
        <taxon>Actinomycetota</taxon>
        <taxon>Thermoleophilia</taxon>
        <taxon>Thermoleophilales</taxon>
        <taxon>Thermoleophilaceae</taxon>
        <taxon>Thermoleophilum</taxon>
    </lineage>
</organism>
<sequence>MKAMVLAAGLGTRLKPLTFHAPKPMVPVLDRPVMAHIVGLLESQGFDELVANLHWHADAIRAYFGDRLTWSYEPELLGTAGGVRKVRDFFGEEPIVVISGDALTDLDLRQLVARHRETGGIATLTVKRIPDPSKYGVVLHDRDGRITGFQEKPDPAEALSDLASCGIYCFSAEIFDYFPEREFVDWAQDVFPVLLENDVPFYVHEIDSYWNDIGSLGELKQGTWDALEGRVQVERRGHEVAEGVFVCGDAEVLDGVEVISGPIWIGAGCELGEGVRLIGPVVLGDGTFVGAGSSLRSTIALPGTRIEPHSILIDAIVAADGFVERLPSLDALSASGSARTN</sequence>
<dbReference type="PANTHER" id="PTHR22572">
    <property type="entry name" value="SUGAR-1-PHOSPHATE GUANYL TRANSFERASE"/>
    <property type="match status" value="1"/>
</dbReference>
<dbReference type="Proteomes" id="UP000222056">
    <property type="component" value="Unassembled WGS sequence"/>
</dbReference>
<dbReference type="SUPFAM" id="SSF53448">
    <property type="entry name" value="Nucleotide-diphospho-sugar transferases"/>
    <property type="match status" value="1"/>
</dbReference>
<dbReference type="InterPro" id="IPR029044">
    <property type="entry name" value="Nucleotide-diphossugar_trans"/>
</dbReference>
<dbReference type="STRING" id="29539.SAMN02745716_0102"/>
<keyword evidence="1 4" id="KW-0808">Transferase</keyword>